<reference evidence="3" key="2">
    <citation type="submission" date="2022-11" db="EMBL/GenBank/DDBJ databases">
        <title>Draft genome sequence of Sellimonas catena strain 18CBH55.</title>
        <authorList>
            <person name="Atsushi H."/>
            <person name="Moriya O."/>
            <person name="Mitsuo S."/>
        </authorList>
    </citation>
    <scope>NUCLEOTIDE SEQUENCE</scope>
    <source>
        <strain evidence="3">18CBH55</strain>
    </source>
</reference>
<sequence length="577" mass="66360">MKVVSNIKAELNWTSRSLPDGRQVYNISLDQIPEGADQTVITCEWSFPICDIAGKWHPNCRYDRTVKGDWAHGEVSMSSVSAPLVVFFSEDGKNSGTFAVSEAKKIVRMNLGVHEEDGTMKCCVDIHVGAADEDHYEVSVLMDYRKIRYEQAIREVGIWWEKECGFEPAFVPEDAKEPMYSFWYSYHQEITDEEIEKECRNAKELGFKTVIVDDGWQTDDINRGYGYCGDWEVAEKKIKNMQQHVDNVHKLGMKYLLWFSVPYVGMYSKMWELFHDKLIAVDEEQHTGILDIRYPKVRAYLKNIFVKAVREWGLDGLKLDFIDEFYERKDTPKANADMDCVCLQTALDKLLGETMEELKKIDENILIEFRQRYIGPFIKKYGNMLRVCDCPESGLANRVGSIDLRLMNEHTAVHCDPIVWNEGETPETAALQIVNALFSTLQFSVKTEYLTDAHKKMIRNYMEFMREHKALLQESAVTAEEPQNLYPEVSVRDDETEIVALYSTGRVVTIGSQQRDSIIVNGTRAEEIYVRTENETAVKVVQIDCFGTVVKEERMMLSGIKSIPCTTAGRIEIKKEK</sequence>
<dbReference type="InterPro" id="IPR050985">
    <property type="entry name" value="Alpha-glycosidase_related"/>
</dbReference>
<dbReference type="CDD" id="cd14791">
    <property type="entry name" value="GH36"/>
    <property type="match status" value="1"/>
</dbReference>
<name>A0A9W6FEV0_9FIRM</name>
<evidence type="ECO:0000313" key="4">
    <source>
        <dbReference type="Proteomes" id="UP001145094"/>
    </source>
</evidence>
<dbReference type="AlphaFoldDB" id="A0A9W6FEV0"/>
<dbReference type="GO" id="GO:0016052">
    <property type="term" value="P:carbohydrate catabolic process"/>
    <property type="evidence" value="ECO:0007669"/>
    <property type="project" value="InterPro"/>
</dbReference>
<accession>A0A9W6FEV0</accession>
<evidence type="ECO:0000313" key="3">
    <source>
        <dbReference type="EMBL" id="GLG89256.1"/>
    </source>
</evidence>
<protein>
    <recommendedName>
        <fullName evidence="5">Alpha-galactosidase</fullName>
    </recommendedName>
</protein>
<dbReference type="InterPro" id="IPR013785">
    <property type="entry name" value="Aldolase_TIM"/>
</dbReference>
<comment type="caution">
    <text evidence="3">The sequence shown here is derived from an EMBL/GenBank/DDBJ whole genome shotgun (WGS) entry which is preliminary data.</text>
</comment>
<dbReference type="GO" id="GO:0004557">
    <property type="term" value="F:alpha-galactosidase activity"/>
    <property type="evidence" value="ECO:0007669"/>
    <property type="project" value="InterPro"/>
</dbReference>
<evidence type="ECO:0000256" key="2">
    <source>
        <dbReference type="ARBA" id="ARBA00023295"/>
    </source>
</evidence>
<dbReference type="InterPro" id="IPR017853">
    <property type="entry name" value="GH"/>
</dbReference>
<keyword evidence="1" id="KW-0378">Hydrolase</keyword>
<dbReference type="SUPFAM" id="SSF51445">
    <property type="entry name" value="(Trans)glycosidases"/>
    <property type="match status" value="1"/>
</dbReference>
<dbReference type="EMBL" id="BSCH01000003">
    <property type="protein sequence ID" value="GLG89256.1"/>
    <property type="molecule type" value="Genomic_DNA"/>
</dbReference>
<evidence type="ECO:0000256" key="1">
    <source>
        <dbReference type="ARBA" id="ARBA00022801"/>
    </source>
</evidence>
<keyword evidence="2" id="KW-0326">Glycosidase</keyword>
<dbReference type="PANTHER" id="PTHR43053">
    <property type="entry name" value="GLYCOSIDASE FAMILY 31"/>
    <property type="match status" value="1"/>
</dbReference>
<reference evidence="3" key="3">
    <citation type="journal article" date="2023" name="Int. J. Syst. Evol. Microbiol.">
        <title>Sellimonas catena sp. nov., isolated from human faeces.</title>
        <authorList>
            <person name="Hisatomi A."/>
            <person name="Ohkuma M."/>
            <person name="Sakamoto M."/>
        </authorList>
    </citation>
    <scope>NUCLEOTIDE SEQUENCE</scope>
    <source>
        <strain evidence="3">18CBH55</strain>
    </source>
</reference>
<evidence type="ECO:0008006" key="5">
    <source>
        <dbReference type="Google" id="ProtNLM"/>
    </source>
</evidence>
<gene>
    <name evidence="3" type="ORF">Selli2_06830</name>
</gene>
<dbReference type="RefSeq" id="WP_281844485.1">
    <property type="nucleotide sequence ID" value="NZ_BSCH01000003.1"/>
</dbReference>
<reference evidence="3" key="1">
    <citation type="submission" date="2022-11" db="EMBL/GenBank/DDBJ databases">
        <title>Draft genome sequence of Sellimonas catena strain 18CBH55.</title>
        <authorList>
            <person name="Hisatomi A."/>
            <person name="Ohkuma M."/>
            <person name="Sakamoto M."/>
        </authorList>
    </citation>
    <scope>NUCLEOTIDE SEQUENCE</scope>
    <source>
        <strain evidence="3">18CBH55</strain>
    </source>
</reference>
<dbReference type="PANTHER" id="PTHR43053:SF3">
    <property type="entry name" value="ALPHA-GALACTOSIDASE C-RELATED"/>
    <property type="match status" value="1"/>
</dbReference>
<proteinExistence type="predicted"/>
<dbReference type="Gene3D" id="3.20.20.70">
    <property type="entry name" value="Aldolase class I"/>
    <property type="match status" value="1"/>
</dbReference>
<dbReference type="Proteomes" id="UP001145094">
    <property type="component" value="Unassembled WGS sequence"/>
</dbReference>
<organism evidence="3 4">
    <name type="scientific">Sellimonas catena</name>
    <dbReference type="NCBI Taxonomy" id="2994035"/>
    <lineage>
        <taxon>Bacteria</taxon>
        <taxon>Bacillati</taxon>
        <taxon>Bacillota</taxon>
        <taxon>Clostridia</taxon>
        <taxon>Lachnospirales</taxon>
        <taxon>Lachnospiraceae</taxon>
        <taxon>Sellimonas</taxon>
    </lineage>
</organism>
<dbReference type="Pfam" id="PF02065">
    <property type="entry name" value="Melibiase"/>
    <property type="match status" value="1"/>
</dbReference>
<dbReference type="InterPro" id="IPR002252">
    <property type="entry name" value="Glyco_hydro_36"/>
</dbReference>